<organism evidence="1 2">
    <name type="scientific">Haemophilus influenzae</name>
    <dbReference type="NCBI Taxonomy" id="727"/>
    <lineage>
        <taxon>Bacteria</taxon>
        <taxon>Pseudomonadati</taxon>
        <taxon>Pseudomonadota</taxon>
        <taxon>Gammaproteobacteria</taxon>
        <taxon>Pasteurellales</taxon>
        <taxon>Pasteurellaceae</taxon>
        <taxon>Haemophilus</taxon>
    </lineage>
</organism>
<reference evidence="1 2" key="1">
    <citation type="submission" date="2017-04" db="EMBL/GenBank/DDBJ databases">
        <title>Haemophilus influenzae in COPD genome sequencing project.</title>
        <authorList>
            <person name="Murphy T.F."/>
            <person name="Kong Y."/>
            <person name="Nadendla S."/>
            <person name="Tettelin H."/>
            <person name="Pettigrew M."/>
        </authorList>
    </citation>
    <scope>NUCLEOTIDE SEQUENCE [LARGE SCALE GENOMIC DNA]</scope>
    <source>
        <strain evidence="1 2">56P127H1</strain>
    </source>
</reference>
<gene>
    <name evidence="1" type="ORF">BV102_00853</name>
</gene>
<evidence type="ECO:0000313" key="2">
    <source>
        <dbReference type="Proteomes" id="UP000238532"/>
    </source>
</evidence>
<dbReference type="Proteomes" id="UP000238532">
    <property type="component" value="Unassembled WGS sequence"/>
</dbReference>
<protein>
    <submittedName>
        <fullName evidence="1">Uncharacterized protein</fullName>
    </submittedName>
</protein>
<sequence>MGRIYYRMGKLLAHRLNRFILPTEAVQASAIRQAAHLRIGSEKLRKMYVVTPQ</sequence>
<evidence type="ECO:0000313" key="1">
    <source>
        <dbReference type="EMBL" id="PRJ62089.1"/>
    </source>
</evidence>
<accession>A0A2S9RQ50</accession>
<name>A0A2S9RQ50_HAEIF</name>
<dbReference type="EMBL" id="NEBY01000186">
    <property type="protein sequence ID" value="PRJ62089.1"/>
    <property type="molecule type" value="Genomic_DNA"/>
</dbReference>
<comment type="caution">
    <text evidence="1">The sequence shown here is derived from an EMBL/GenBank/DDBJ whole genome shotgun (WGS) entry which is preliminary data.</text>
</comment>
<dbReference type="AlphaFoldDB" id="A0A2S9RQ50"/>
<proteinExistence type="predicted"/>